<dbReference type="Gene3D" id="3.40.190.10">
    <property type="entry name" value="Periplasmic binding protein-like II"/>
    <property type="match status" value="1"/>
</dbReference>
<dbReference type="PIRSF" id="PIRSF002741">
    <property type="entry name" value="MppA"/>
    <property type="match status" value="1"/>
</dbReference>
<evidence type="ECO:0000256" key="5">
    <source>
        <dbReference type="SAM" id="SignalP"/>
    </source>
</evidence>
<evidence type="ECO:0000256" key="4">
    <source>
        <dbReference type="ARBA" id="ARBA00022729"/>
    </source>
</evidence>
<name>A0ABP7W1Q3_9ACTN</name>
<evidence type="ECO:0000313" key="7">
    <source>
        <dbReference type="EMBL" id="GAA4078559.1"/>
    </source>
</evidence>
<protein>
    <submittedName>
        <fullName evidence="7">ABC transporter substrate-binding protein</fullName>
    </submittedName>
</protein>
<dbReference type="RefSeq" id="WP_344949586.1">
    <property type="nucleotide sequence ID" value="NZ_BAAAZG010000025.1"/>
</dbReference>
<evidence type="ECO:0000256" key="2">
    <source>
        <dbReference type="ARBA" id="ARBA00005695"/>
    </source>
</evidence>
<dbReference type="Pfam" id="PF00496">
    <property type="entry name" value="SBP_bac_5"/>
    <property type="match status" value="1"/>
</dbReference>
<comment type="similarity">
    <text evidence="2">Belongs to the bacterial solute-binding protein 5 family.</text>
</comment>
<evidence type="ECO:0000256" key="3">
    <source>
        <dbReference type="ARBA" id="ARBA00022448"/>
    </source>
</evidence>
<evidence type="ECO:0000313" key="8">
    <source>
        <dbReference type="Proteomes" id="UP001500683"/>
    </source>
</evidence>
<comment type="caution">
    <text evidence="7">The sequence shown here is derived from an EMBL/GenBank/DDBJ whole genome shotgun (WGS) entry which is preliminary data.</text>
</comment>
<organism evidence="7 8">
    <name type="scientific">Actinomadura miaoliensis</name>
    <dbReference type="NCBI Taxonomy" id="430685"/>
    <lineage>
        <taxon>Bacteria</taxon>
        <taxon>Bacillati</taxon>
        <taxon>Actinomycetota</taxon>
        <taxon>Actinomycetes</taxon>
        <taxon>Streptosporangiales</taxon>
        <taxon>Thermomonosporaceae</taxon>
        <taxon>Actinomadura</taxon>
    </lineage>
</organism>
<evidence type="ECO:0000256" key="1">
    <source>
        <dbReference type="ARBA" id="ARBA00004196"/>
    </source>
</evidence>
<keyword evidence="3" id="KW-0813">Transport</keyword>
<dbReference type="InterPro" id="IPR039424">
    <property type="entry name" value="SBP_5"/>
</dbReference>
<dbReference type="CDD" id="cd08492">
    <property type="entry name" value="PBP2_NikA_DppA_OppA_like_15"/>
    <property type="match status" value="1"/>
</dbReference>
<dbReference type="SUPFAM" id="SSF53850">
    <property type="entry name" value="Periplasmic binding protein-like II"/>
    <property type="match status" value="1"/>
</dbReference>
<feature type="domain" description="Solute-binding protein family 5" evidence="6">
    <location>
        <begin position="75"/>
        <end position="429"/>
    </location>
</feature>
<dbReference type="PANTHER" id="PTHR30290:SF10">
    <property type="entry name" value="PERIPLASMIC OLIGOPEPTIDE-BINDING PROTEIN-RELATED"/>
    <property type="match status" value="1"/>
</dbReference>
<keyword evidence="4 5" id="KW-0732">Signal</keyword>
<accession>A0ABP7W1Q3</accession>
<gene>
    <name evidence="7" type="ORF">GCM10022214_40800</name>
</gene>
<comment type="subcellular location">
    <subcellularLocation>
        <location evidence="1">Cell envelope</location>
    </subcellularLocation>
</comment>
<sequence>MIRRRPAALAALAALALVLSSAGCGARQAAADTLVFAVDDEPLVLDPHASPQDSAALFTRPVLDSLVSLGPDGRVEPWLATAWSVSPDRRTYTFTLREDVRFSDGTRFDAAAVKANLDHIADPKTQSRLAAHYMEPYTGSTVVDARTVKVHFAKPHAPFLAALSEAFFGMQSPASLRRGLDVLARHVVGSGPFVIERFVPHQEIVYRRNPGYRWGPATARHTGPARLARLKFTILTEDSVRLGALTSGQADAIASVPPVTVRRVRANPRLRVETRPAPGGVYMYLPNVGRGVFTDRRVREAFRIGIDHPTIVRRLYFGLFSPAFSPLGTSTPGYDSGTRARWRFDRAAAGRLLDEAGWTGRDRQGYRTKNGRRLVVRWPFQRGTAREQRAELAELVQSEARKIGIDLRVGNVSQAEYFPLYGSGDYDLVDYVGRRIDGDMLRNLFATSFISTPEKFGQNGARYSDRQVDGWLAAALATDDRAERADLYARVQRKVMDESVAFPVYEPAYVLGASKTVHGIGWSPLAYPTFYEAWVSER</sequence>
<proteinExistence type="inferred from homology"/>
<evidence type="ECO:0000259" key="6">
    <source>
        <dbReference type="Pfam" id="PF00496"/>
    </source>
</evidence>
<dbReference type="Gene3D" id="3.10.105.10">
    <property type="entry name" value="Dipeptide-binding Protein, Domain 3"/>
    <property type="match status" value="1"/>
</dbReference>
<dbReference type="EMBL" id="BAAAZG010000025">
    <property type="protein sequence ID" value="GAA4078559.1"/>
    <property type="molecule type" value="Genomic_DNA"/>
</dbReference>
<keyword evidence="8" id="KW-1185">Reference proteome</keyword>
<reference evidence="8" key="1">
    <citation type="journal article" date="2019" name="Int. J. Syst. Evol. Microbiol.">
        <title>The Global Catalogue of Microorganisms (GCM) 10K type strain sequencing project: providing services to taxonomists for standard genome sequencing and annotation.</title>
        <authorList>
            <consortium name="The Broad Institute Genomics Platform"/>
            <consortium name="The Broad Institute Genome Sequencing Center for Infectious Disease"/>
            <person name="Wu L."/>
            <person name="Ma J."/>
        </authorList>
    </citation>
    <scope>NUCLEOTIDE SEQUENCE [LARGE SCALE GENOMIC DNA]</scope>
    <source>
        <strain evidence="8">JCM 16702</strain>
    </source>
</reference>
<dbReference type="PANTHER" id="PTHR30290">
    <property type="entry name" value="PERIPLASMIC BINDING COMPONENT OF ABC TRANSPORTER"/>
    <property type="match status" value="1"/>
</dbReference>
<feature type="chain" id="PRO_5046456682" evidence="5">
    <location>
        <begin position="27"/>
        <end position="538"/>
    </location>
</feature>
<feature type="signal peptide" evidence="5">
    <location>
        <begin position="1"/>
        <end position="26"/>
    </location>
</feature>
<dbReference type="Proteomes" id="UP001500683">
    <property type="component" value="Unassembled WGS sequence"/>
</dbReference>
<dbReference type="PROSITE" id="PS51257">
    <property type="entry name" value="PROKAR_LIPOPROTEIN"/>
    <property type="match status" value="1"/>
</dbReference>
<dbReference type="InterPro" id="IPR030678">
    <property type="entry name" value="Peptide/Ni-bd"/>
</dbReference>
<dbReference type="InterPro" id="IPR000914">
    <property type="entry name" value="SBP_5_dom"/>
</dbReference>